<protein>
    <submittedName>
        <fullName evidence="1">Uncharacterized protein</fullName>
    </submittedName>
</protein>
<evidence type="ECO:0000313" key="1">
    <source>
        <dbReference type="EMBL" id="RKG94864.1"/>
    </source>
</evidence>
<dbReference type="RefSeq" id="WP_120607929.1">
    <property type="nucleotide sequence ID" value="NZ_JABFJX010000362.1"/>
</dbReference>
<accession>A0A3A8JRB6</accession>
<proteinExistence type="predicted"/>
<organism evidence="1 2">
    <name type="scientific">Corallococcus carmarthensis</name>
    <dbReference type="NCBI Taxonomy" id="2316728"/>
    <lineage>
        <taxon>Bacteria</taxon>
        <taxon>Pseudomonadati</taxon>
        <taxon>Myxococcota</taxon>
        <taxon>Myxococcia</taxon>
        <taxon>Myxococcales</taxon>
        <taxon>Cystobacterineae</taxon>
        <taxon>Myxococcaceae</taxon>
        <taxon>Corallococcus</taxon>
    </lineage>
</organism>
<name>A0A3A8JRB6_9BACT</name>
<comment type="caution">
    <text evidence="1">The sequence shown here is derived from an EMBL/GenBank/DDBJ whole genome shotgun (WGS) entry which is preliminary data.</text>
</comment>
<reference evidence="2" key="1">
    <citation type="submission" date="2018-09" db="EMBL/GenBank/DDBJ databases">
        <authorList>
            <person name="Livingstone P.G."/>
            <person name="Whitworth D.E."/>
        </authorList>
    </citation>
    <scope>NUCLEOTIDE SEQUENCE [LARGE SCALE GENOMIC DNA]</scope>
    <source>
        <strain evidence="2">CA043D</strain>
    </source>
</reference>
<dbReference type="OrthoDB" id="5521728at2"/>
<sequence>MNVFDFVPGQQRFVFVNPKQGADGGTENVLSVWDGQTVEELGLVEGYPGGVIIRMEPPALYMTAYELGPDGWPVSSVLQRFAF</sequence>
<dbReference type="AlphaFoldDB" id="A0A3A8JRB6"/>
<gene>
    <name evidence="1" type="ORF">D7X32_40895</name>
</gene>
<dbReference type="EMBL" id="RAWE01000301">
    <property type="protein sequence ID" value="RKG94864.1"/>
    <property type="molecule type" value="Genomic_DNA"/>
</dbReference>
<keyword evidence="2" id="KW-1185">Reference proteome</keyword>
<dbReference type="Proteomes" id="UP000268313">
    <property type="component" value="Unassembled WGS sequence"/>
</dbReference>
<evidence type="ECO:0000313" key="2">
    <source>
        <dbReference type="Proteomes" id="UP000268313"/>
    </source>
</evidence>